<dbReference type="Pfam" id="PF04782">
    <property type="entry name" value="DUF632"/>
    <property type="match status" value="1"/>
</dbReference>
<feature type="domain" description="DUF632" evidence="2">
    <location>
        <begin position="344"/>
        <end position="650"/>
    </location>
</feature>
<comment type="caution">
    <text evidence="4">The sequence shown here is derived from an EMBL/GenBank/DDBJ whole genome shotgun (WGS) entry which is preliminary data.</text>
</comment>
<evidence type="ECO:0000313" key="4">
    <source>
        <dbReference type="EMBL" id="KAJ1257408.1"/>
    </source>
</evidence>
<dbReference type="Proteomes" id="UP001164776">
    <property type="component" value="Unassembled WGS sequence"/>
</dbReference>
<evidence type="ECO:0000313" key="5">
    <source>
        <dbReference type="Proteomes" id="UP001164776"/>
    </source>
</evidence>
<dbReference type="AlphaFoldDB" id="A0A9W8CFY5"/>
<dbReference type="Pfam" id="PF04783">
    <property type="entry name" value="DUF630"/>
    <property type="match status" value="1"/>
</dbReference>
<evidence type="ECO:0000256" key="1">
    <source>
        <dbReference type="SAM" id="MobiDB-lite"/>
    </source>
</evidence>
<evidence type="ECO:0000259" key="2">
    <source>
        <dbReference type="Pfam" id="PF04782"/>
    </source>
</evidence>
<feature type="domain" description="DUF630" evidence="3">
    <location>
        <begin position="1"/>
        <end position="59"/>
    </location>
</feature>
<feature type="region of interest" description="Disordered" evidence="1">
    <location>
        <begin position="62"/>
        <end position="245"/>
    </location>
</feature>
<keyword evidence="5" id="KW-1185">Reference proteome</keyword>
<reference evidence="4 5" key="1">
    <citation type="submission" date="2022-10" db="EMBL/GenBank/DDBJ databases">
        <title>WGS assembly of Paspalum vaginatum 540-79.</title>
        <authorList>
            <person name="Sun G."/>
            <person name="Wase N."/>
            <person name="Shu S."/>
            <person name="Jenkins J."/>
            <person name="Zhou B."/>
            <person name="Torres-Rodriguez J."/>
            <person name="Chen C."/>
            <person name="Sandor L."/>
            <person name="Plott C."/>
            <person name="Yoshinga Y."/>
            <person name="Daum C."/>
            <person name="Qi P."/>
            <person name="Barry K."/>
            <person name="Lipzen A."/>
            <person name="Berry L."/>
            <person name="Pedersen C."/>
            <person name="Gottilla T."/>
            <person name="Foltz A."/>
            <person name="Yu H."/>
            <person name="O'Malley R."/>
            <person name="Zhang C."/>
            <person name="Devos K."/>
            <person name="Sigmon B."/>
            <person name="Yu B."/>
            <person name="Obata T."/>
            <person name="Schmutz J."/>
            <person name="Schnable J."/>
        </authorList>
    </citation>
    <scope>NUCLEOTIDE SEQUENCE [LARGE SCALE GENOMIC DNA]</scope>
    <source>
        <strain evidence="5">cv. 540-79</strain>
    </source>
</reference>
<feature type="compositionally biased region" description="Low complexity" evidence="1">
    <location>
        <begin position="261"/>
        <end position="275"/>
    </location>
</feature>
<sequence>MGCGHSKIDQEEAVCRCRDRKRLMADAVVARNAFAAAHTSYTVRLKSTGGALSDFAHGEAPDPSLMASHTHAPATISAPPGPSTVSVISAPSPPPPPPFADFSQSSLQRSSSTPNIPMPDSRAAGKNHPPADAAIREEGEDEEEEEDNEHDSDDDDSDDHDDDDHHEHDDISVEGVVHGQPSKRVVTDSVGSSPVTPPLPPRLSQTPPLPATTTPPPPVPESQMATWDYFFGPTPTPPPTLEQPTDETWMVRHDKERVAEVKAPAAKPVVSSPAAAEERPPQMAAEERPIEDMVANLPPSKPIVRKLPKAPVPPLAAHYQHASSMGVVETRKGKMLVASGTASLLQIVSQLDDHFLRASESAHDVSKKLEATRMHYHSNHADSRGHIDHSTKIMHVITWNRSFKNLPDHDDLNDNFEIDDRFETHAAVLDRMLAWEKKLYDEVKAGELMKIDYQKKVALLQKQKKRGVKLETLEKTKAAVSHLHTRYIVDMQSMDSTVSELNRLRDRQLFPKLVDLVDGMAKMWNSMHRHHRKQFLIISEIRSFEIPPFPRETTDSHYNQTCELRDIVREWHMQFEKLMDNQKAYIRALNAWLKLNLIPIESNIKEKISSPLRMVDPPIKHLLHAWHDELERLPVELAKTAIKTFAEVISNIVELQEEEVSLRRRCDETRRDLARKRAQFEDWHQKYMERQMALGEDANPEAAEAQNSDPVEDRKRAIEELEIRLREEEGHHLRHARQVREKSLANLRKQLPELFRNMTDFAYFCHDMYNNLTKNAVLPKDVQG</sequence>
<evidence type="ECO:0008006" key="6">
    <source>
        <dbReference type="Google" id="ProtNLM"/>
    </source>
</evidence>
<dbReference type="PANTHER" id="PTHR21450:SF47">
    <property type="entry name" value="OS01G0500500 PROTEIN"/>
    <property type="match status" value="1"/>
</dbReference>
<evidence type="ECO:0000259" key="3">
    <source>
        <dbReference type="Pfam" id="PF04783"/>
    </source>
</evidence>
<dbReference type="InterPro" id="IPR006868">
    <property type="entry name" value="DUF630"/>
</dbReference>
<protein>
    <recommendedName>
        <fullName evidence="6">DUF632 domain-containing protein</fullName>
    </recommendedName>
</protein>
<dbReference type="PANTHER" id="PTHR21450">
    <property type="entry name" value="PROTEIN ALTERED PHOSPHATE STARVATION RESPONSE 1"/>
    <property type="match status" value="1"/>
</dbReference>
<feature type="compositionally biased region" description="Basic and acidic residues" evidence="1">
    <location>
        <begin position="276"/>
        <end position="285"/>
    </location>
</feature>
<feature type="region of interest" description="Disordered" evidence="1">
    <location>
        <begin position="261"/>
        <end position="285"/>
    </location>
</feature>
<gene>
    <name evidence="4" type="ORF">BS78_K057600</name>
</gene>
<feature type="compositionally biased region" description="Low complexity" evidence="1">
    <location>
        <begin position="100"/>
        <end position="112"/>
    </location>
</feature>
<accession>A0A9W8CFY5</accession>
<organism evidence="4 5">
    <name type="scientific">Paspalum vaginatum</name>
    <name type="common">seashore paspalum</name>
    <dbReference type="NCBI Taxonomy" id="158149"/>
    <lineage>
        <taxon>Eukaryota</taxon>
        <taxon>Viridiplantae</taxon>
        <taxon>Streptophyta</taxon>
        <taxon>Embryophyta</taxon>
        <taxon>Tracheophyta</taxon>
        <taxon>Spermatophyta</taxon>
        <taxon>Magnoliopsida</taxon>
        <taxon>Liliopsida</taxon>
        <taxon>Poales</taxon>
        <taxon>Poaceae</taxon>
        <taxon>PACMAD clade</taxon>
        <taxon>Panicoideae</taxon>
        <taxon>Andropogonodae</taxon>
        <taxon>Paspaleae</taxon>
        <taxon>Paspalinae</taxon>
        <taxon>Paspalum</taxon>
    </lineage>
</organism>
<dbReference type="InterPro" id="IPR006867">
    <property type="entry name" value="DUF632"/>
</dbReference>
<name>A0A9W8CFY5_9POAL</name>
<feature type="compositionally biased region" description="Acidic residues" evidence="1">
    <location>
        <begin position="138"/>
        <end position="162"/>
    </location>
</feature>
<dbReference type="EMBL" id="MU629417">
    <property type="protein sequence ID" value="KAJ1257408.1"/>
    <property type="molecule type" value="Genomic_DNA"/>
</dbReference>
<dbReference type="OrthoDB" id="674656at2759"/>
<feature type="compositionally biased region" description="Pro residues" evidence="1">
    <location>
        <begin position="195"/>
        <end position="220"/>
    </location>
</feature>
<proteinExistence type="predicted"/>